<organism evidence="1">
    <name type="scientific">Siphoviridae sp. cteEQ43</name>
    <dbReference type="NCBI Taxonomy" id="2827905"/>
    <lineage>
        <taxon>Viruses</taxon>
        <taxon>Duplodnaviria</taxon>
        <taxon>Heunggongvirae</taxon>
        <taxon>Uroviricota</taxon>
        <taxon>Caudoviricetes</taxon>
    </lineage>
</organism>
<evidence type="ECO:0000313" key="1">
    <source>
        <dbReference type="EMBL" id="DAF60903.1"/>
    </source>
</evidence>
<dbReference type="EMBL" id="BK032799">
    <property type="protein sequence ID" value="DAF60903.1"/>
    <property type="molecule type" value="Genomic_DNA"/>
</dbReference>
<name>A0A8S5TD45_9CAUD</name>
<protein>
    <submittedName>
        <fullName evidence="1">Uncharacterized protein</fullName>
    </submittedName>
</protein>
<reference evidence="1" key="1">
    <citation type="journal article" date="2021" name="Proc. Natl. Acad. Sci. U.S.A.">
        <title>A Catalog of Tens of Thousands of Viruses from Human Metagenomes Reveals Hidden Associations with Chronic Diseases.</title>
        <authorList>
            <person name="Tisza M.J."/>
            <person name="Buck C.B."/>
        </authorList>
    </citation>
    <scope>NUCLEOTIDE SEQUENCE</scope>
    <source>
        <strain evidence="1">CteEQ43</strain>
    </source>
</reference>
<proteinExistence type="predicted"/>
<accession>A0A8S5TD45</accession>
<sequence>MILWFRHKNRLLTFCTINVNLNVKWPFILT</sequence>